<dbReference type="InterPro" id="IPR001304">
    <property type="entry name" value="C-type_lectin-like"/>
</dbReference>
<evidence type="ECO:0000256" key="2">
    <source>
        <dbReference type="SAM" id="Phobius"/>
    </source>
</evidence>
<organism evidence="6 7">
    <name type="scientific">Helobdella robusta</name>
    <name type="common">Californian leech</name>
    <dbReference type="NCBI Taxonomy" id="6412"/>
    <lineage>
        <taxon>Eukaryota</taxon>
        <taxon>Metazoa</taxon>
        <taxon>Spiralia</taxon>
        <taxon>Lophotrochozoa</taxon>
        <taxon>Annelida</taxon>
        <taxon>Clitellata</taxon>
        <taxon>Hirudinea</taxon>
        <taxon>Rhynchobdellida</taxon>
        <taxon>Glossiphoniidae</taxon>
        <taxon>Helobdella</taxon>
    </lineage>
</organism>
<name>T1FUL6_HELRO</name>
<reference evidence="5 7" key="2">
    <citation type="journal article" date="2013" name="Nature">
        <title>Insights into bilaterian evolution from three spiralian genomes.</title>
        <authorList>
            <person name="Simakov O."/>
            <person name="Marletaz F."/>
            <person name="Cho S.J."/>
            <person name="Edsinger-Gonzales E."/>
            <person name="Havlak P."/>
            <person name="Hellsten U."/>
            <person name="Kuo D.H."/>
            <person name="Larsson T."/>
            <person name="Lv J."/>
            <person name="Arendt D."/>
            <person name="Savage R."/>
            <person name="Osoegawa K."/>
            <person name="de Jong P."/>
            <person name="Grimwood J."/>
            <person name="Chapman J.A."/>
            <person name="Shapiro H."/>
            <person name="Aerts A."/>
            <person name="Otillar R.P."/>
            <person name="Terry A.Y."/>
            <person name="Boore J.L."/>
            <person name="Grigoriev I.V."/>
            <person name="Lindberg D.R."/>
            <person name="Seaver E.C."/>
            <person name="Weisblat D.A."/>
            <person name="Putnam N.H."/>
            <person name="Rokhsar D.S."/>
        </authorList>
    </citation>
    <scope>NUCLEOTIDE SEQUENCE</scope>
</reference>
<feature type="compositionally biased region" description="Low complexity" evidence="1">
    <location>
        <begin position="455"/>
        <end position="465"/>
    </location>
</feature>
<evidence type="ECO:0000256" key="1">
    <source>
        <dbReference type="SAM" id="MobiDB-lite"/>
    </source>
</evidence>
<evidence type="ECO:0000259" key="4">
    <source>
        <dbReference type="PROSITE" id="PS50041"/>
    </source>
</evidence>
<dbReference type="Gene3D" id="3.10.100.10">
    <property type="entry name" value="Mannose-Binding Protein A, subunit A"/>
    <property type="match status" value="1"/>
</dbReference>
<dbReference type="EMBL" id="KB097222">
    <property type="protein sequence ID" value="ESN98061.1"/>
    <property type="molecule type" value="Genomic_DNA"/>
</dbReference>
<dbReference type="InterPro" id="IPR016187">
    <property type="entry name" value="CTDL_fold"/>
</dbReference>
<evidence type="ECO:0000313" key="5">
    <source>
        <dbReference type="EMBL" id="ESN98061.1"/>
    </source>
</evidence>
<dbReference type="RefSeq" id="XP_009023760.1">
    <property type="nucleotide sequence ID" value="XM_009025512.1"/>
</dbReference>
<dbReference type="AlphaFoldDB" id="T1FUL6"/>
<keyword evidence="2" id="KW-0472">Membrane</keyword>
<dbReference type="Proteomes" id="UP000015101">
    <property type="component" value="Unassembled WGS sequence"/>
</dbReference>
<feature type="region of interest" description="Disordered" evidence="1">
    <location>
        <begin position="384"/>
        <end position="441"/>
    </location>
</feature>
<feature type="compositionally biased region" description="Acidic residues" evidence="1">
    <location>
        <begin position="466"/>
        <end position="475"/>
    </location>
</feature>
<feature type="chain" id="PRO_5010981021" description="C-type lectin domain-containing protein" evidence="3">
    <location>
        <begin position="26"/>
        <end position="510"/>
    </location>
</feature>
<dbReference type="CTD" id="20212512"/>
<sequence>MIEFFILKFQIVTISFVYVMTTTSGYQELCDERYCLYSNFTYRLYNGLTDADNECRQLNRDGWLLEVYDGNVSSLVDRFISQYYWHLDRRNIPLNMNHSGDWFWLNKVKCNIEDQVPAARGIAYIKRTYDATRQVVLGYFADYFSSSKKAICKIESNANVLHSIIVCRTNFFVADANSCSQWSSWSYKSSCYFLYPYPNTWYQQENECIRQGGDLAVFDDLPLSDFNRTWLNLWGDDGYWVGLSRYNFMWRKADSAVKFSKWKSGHPDFYEPPSDFCSAISHADGSYWVNNVRCNDNYVIICMTGNETSNDIPTNGELTQEQKIGLGVGLGLPLCLLLVGGSVLAVVCLWRKKLACFKKLTSPQPRRLQEYKDPIYAYPVVSGSQNREMDTTPKPDIVYVVPDFSGHQNNKNNNKNENNNNKTNNNNNTDDVEYDNSDNISGEVYGNINELKKVNNNNNNNNNGSDDGENDDNYYDDVNNYNNKNAGGGDMQNMVYLHDNLCTDSSTDLR</sequence>
<dbReference type="EnsemblMetazoa" id="HelroT193074">
    <property type="protein sequence ID" value="HelroP193074"/>
    <property type="gene ID" value="HelroG193074"/>
</dbReference>
<feature type="region of interest" description="Disordered" evidence="1">
    <location>
        <begin position="455"/>
        <end position="488"/>
    </location>
</feature>
<keyword evidence="2" id="KW-0812">Transmembrane</keyword>
<feature type="domain" description="C-type lectin" evidence="4">
    <location>
        <begin position="187"/>
        <end position="303"/>
    </location>
</feature>
<evidence type="ECO:0000256" key="3">
    <source>
        <dbReference type="SAM" id="SignalP"/>
    </source>
</evidence>
<reference evidence="6" key="3">
    <citation type="submission" date="2015-06" db="UniProtKB">
        <authorList>
            <consortium name="EnsemblMetazoa"/>
        </authorList>
    </citation>
    <scope>IDENTIFICATION</scope>
</reference>
<gene>
    <name evidence="6" type="primary">20212512</name>
    <name evidence="5" type="ORF">HELRODRAFT_193074</name>
</gene>
<reference evidence="7" key="1">
    <citation type="submission" date="2012-12" db="EMBL/GenBank/DDBJ databases">
        <authorList>
            <person name="Hellsten U."/>
            <person name="Grimwood J."/>
            <person name="Chapman J.A."/>
            <person name="Shapiro H."/>
            <person name="Aerts A."/>
            <person name="Otillar R.P."/>
            <person name="Terry A.Y."/>
            <person name="Boore J.L."/>
            <person name="Simakov O."/>
            <person name="Marletaz F."/>
            <person name="Cho S.-J."/>
            <person name="Edsinger-Gonzales E."/>
            <person name="Havlak P."/>
            <person name="Kuo D.-H."/>
            <person name="Larsson T."/>
            <person name="Lv J."/>
            <person name="Arendt D."/>
            <person name="Savage R."/>
            <person name="Osoegawa K."/>
            <person name="de Jong P."/>
            <person name="Lindberg D.R."/>
            <person name="Seaver E.C."/>
            <person name="Weisblat D.A."/>
            <person name="Putnam N.H."/>
            <person name="Grigoriev I.V."/>
            <person name="Rokhsar D.S."/>
        </authorList>
    </citation>
    <scope>NUCLEOTIDE SEQUENCE</scope>
</reference>
<dbReference type="EMBL" id="AMQM01006008">
    <property type="status" value="NOT_ANNOTATED_CDS"/>
    <property type="molecule type" value="Genomic_DNA"/>
</dbReference>
<proteinExistence type="predicted"/>
<keyword evidence="3" id="KW-0732">Signal</keyword>
<keyword evidence="2" id="KW-1133">Transmembrane helix</keyword>
<dbReference type="PROSITE" id="PS50041">
    <property type="entry name" value="C_TYPE_LECTIN_2"/>
    <property type="match status" value="1"/>
</dbReference>
<dbReference type="HOGENOM" id="CLU_051417_0_0_1"/>
<accession>T1FUL6</accession>
<dbReference type="SUPFAM" id="SSF56436">
    <property type="entry name" value="C-type lectin-like"/>
    <property type="match status" value="1"/>
</dbReference>
<dbReference type="GeneID" id="20212512"/>
<dbReference type="InterPro" id="IPR016186">
    <property type="entry name" value="C-type_lectin-like/link_sf"/>
</dbReference>
<dbReference type="CDD" id="cd00037">
    <property type="entry name" value="CLECT"/>
    <property type="match status" value="1"/>
</dbReference>
<feature type="compositionally biased region" description="Low complexity" evidence="1">
    <location>
        <begin position="476"/>
        <end position="485"/>
    </location>
</feature>
<dbReference type="OrthoDB" id="538816at2759"/>
<feature type="compositionally biased region" description="Low complexity" evidence="1">
    <location>
        <begin position="409"/>
        <end position="428"/>
    </location>
</feature>
<dbReference type="SMART" id="SM00034">
    <property type="entry name" value="CLECT"/>
    <property type="match status" value="2"/>
</dbReference>
<evidence type="ECO:0000313" key="7">
    <source>
        <dbReference type="Proteomes" id="UP000015101"/>
    </source>
</evidence>
<feature type="signal peptide" evidence="3">
    <location>
        <begin position="1"/>
        <end position="25"/>
    </location>
</feature>
<dbReference type="InParanoid" id="T1FUL6"/>
<dbReference type="KEGG" id="hro:HELRODRAFT_193074"/>
<feature type="transmembrane region" description="Helical" evidence="2">
    <location>
        <begin position="324"/>
        <end position="350"/>
    </location>
</feature>
<keyword evidence="7" id="KW-1185">Reference proteome</keyword>
<protein>
    <recommendedName>
        <fullName evidence="4">C-type lectin domain-containing protein</fullName>
    </recommendedName>
</protein>
<evidence type="ECO:0000313" key="6">
    <source>
        <dbReference type="EnsemblMetazoa" id="HelroP193074"/>
    </source>
</evidence>